<keyword evidence="2" id="KW-0732">Signal</keyword>
<feature type="region of interest" description="Disordered" evidence="1">
    <location>
        <begin position="48"/>
        <end position="81"/>
    </location>
</feature>
<dbReference type="Proteomes" id="UP000180246">
    <property type="component" value="Unassembled WGS sequence"/>
</dbReference>
<organism evidence="3 4">
    <name type="scientific">Massilia timonae</name>
    <dbReference type="NCBI Taxonomy" id="47229"/>
    <lineage>
        <taxon>Bacteria</taxon>
        <taxon>Pseudomonadati</taxon>
        <taxon>Pseudomonadota</taxon>
        <taxon>Betaproteobacteria</taxon>
        <taxon>Burkholderiales</taxon>
        <taxon>Oxalobacteraceae</taxon>
        <taxon>Telluria group</taxon>
        <taxon>Massilia</taxon>
    </lineage>
</organism>
<evidence type="ECO:0000313" key="3">
    <source>
        <dbReference type="EMBL" id="OIJ41261.1"/>
    </source>
</evidence>
<feature type="chain" id="PRO_5010185937" evidence="2">
    <location>
        <begin position="21"/>
        <end position="81"/>
    </location>
</feature>
<protein>
    <submittedName>
        <fullName evidence="3">Putative lipoprotein</fullName>
    </submittedName>
</protein>
<dbReference type="PROSITE" id="PS51257">
    <property type="entry name" value="PROKAR_LIPOPROTEIN"/>
    <property type="match status" value="1"/>
</dbReference>
<evidence type="ECO:0000256" key="2">
    <source>
        <dbReference type="SAM" id="SignalP"/>
    </source>
</evidence>
<sequence length="81" mass="8334">MKITLIVPAAALLLAGCASTTPGGDAAVSASAKEERYVPIGTYLPRKRTQTANNASTVDKTDLENMKNTGNGAGSNEGLLR</sequence>
<dbReference type="RefSeq" id="WP_071361853.1">
    <property type="nucleotide sequence ID" value="NZ_JRYB01000001.1"/>
</dbReference>
<dbReference type="AlphaFoldDB" id="A0A1S2N862"/>
<proteinExistence type="predicted"/>
<evidence type="ECO:0000313" key="4">
    <source>
        <dbReference type="Proteomes" id="UP000180246"/>
    </source>
</evidence>
<dbReference type="EMBL" id="JRYB01000001">
    <property type="protein sequence ID" value="OIJ41261.1"/>
    <property type="molecule type" value="Genomic_DNA"/>
</dbReference>
<evidence type="ECO:0000256" key="1">
    <source>
        <dbReference type="SAM" id="MobiDB-lite"/>
    </source>
</evidence>
<feature type="signal peptide" evidence="2">
    <location>
        <begin position="1"/>
        <end position="20"/>
    </location>
</feature>
<keyword evidence="3" id="KW-0449">Lipoprotein</keyword>
<accession>A0A1S2N862</accession>
<name>A0A1S2N862_9BURK</name>
<gene>
    <name evidence="3" type="ORF">LO55_2740</name>
</gene>
<comment type="caution">
    <text evidence="3">The sequence shown here is derived from an EMBL/GenBank/DDBJ whole genome shotgun (WGS) entry which is preliminary data.</text>
</comment>
<reference evidence="3 4" key="1">
    <citation type="submission" date="2014-10" db="EMBL/GenBank/DDBJ databases">
        <authorList>
            <person name="Seo M.-J."/>
            <person name="Seok Y.J."/>
            <person name="Cha I.-T."/>
        </authorList>
    </citation>
    <scope>NUCLEOTIDE SEQUENCE [LARGE SCALE GENOMIC DNA]</scope>
    <source>
        <strain evidence="3 4">NEU</strain>
    </source>
</reference>